<dbReference type="Pfam" id="PF00753">
    <property type="entry name" value="Lactamase_B"/>
    <property type="match status" value="1"/>
</dbReference>
<dbReference type="SUPFAM" id="SSF56281">
    <property type="entry name" value="Metallo-hydrolase/oxidoreductase"/>
    <property type="match status" value="1"/>
</dbReference>
<feature type="domain" description="Metallo-beta-lactamase" evidence="1">
    <location>
        <begin position="37"/>
        <end position="113"/>
    </location>
</feature>
<dbReference type="STRING" id="349307.Mthe_0561"/>
<reference evidence="2 3" key="1">
    <citation type="submission" date="2006-10" db="EMBL/GenBank/DDBJ databases">
        <title>Complete sequence of Methanosaeta thermophila PT.</title>
        <authorList>
            <consortium name="US DOE Joint Genome Institute"/>
            <person name="Copeland A."/>
            <person name="Lucas S."/>
            <person name="Lapidus A."/>
            <person name="Barry K."/>
            <person name="Detter J.C."/>
            <person name="Glavina del Rio T."/>
            <person name="Hammon N."/>
            <person name="Israni S."/>
            <person name="Pitluck S."/>
            <person name="Chain P."/>
            <person name="Malfatti S."/>
            <person name="Shin M."/>
            <person name="Vergez L."/>
            <person name="Schmutz J."/>
            <person name="Larimer F."/>
            <person name="Land M."/>
            <person name="Hauser L."/>
            <person name="Kyrpides N."/>
            <person name="Kim E."/>
            <person name="Smith K.S."/>
            <person name="Ingram-Smith C."/>
            <person name="Richardson P."/>
        </authorList>
    </citation>
    <scope>NUCLEOTIDE SEQUENCE [LARGE SCALE GENOMIC DNA]</scope>
    <source>
        <strain evidence="3">DSM 6194 / JCM 14653 / NBRC 101360 / PT</strain>
    </source>
</reference>
<gene>
    <name evidence="2" type="ordered locus">Mthe_0561</name>
</gene>
<dbReference type="KEGG" id="mtp:Mthe_0561"/>
<sequence>MREHASLWIHMVEGLQLKIVIENTTSHHKPGLRGQHGLSVLIEADLGSESMCILMDTGASSDVLLHNMDVLGIDSDDIDLIFLSHGHYDHTGGLMGLLKHMKRHVPILAHPGIFAPKLRSEPFLRSIGIPFTRCEAEGAGAVLLLSRTPVTLAPGIMTTGEVERRTSFERVEGFWTIVDGTYREDRIDDDQALVISIENRGLVVISGCAHSGIVNIVDQARRLTDSNAICAVIGGFHLMGSEDERIRRTAGALLDLDPEIVRPGHCTGSRAISQLQEILGDRCRPLFTGDVIEI</sequence>
<name>A0B6M8_METTP</name>
<dbReference type="AlphaFoldDB" id="A0B6M8"/>
<dbReference type="CDD" id="cd07713">
    <property type="entry name" value="DHPS-like_MBL-fold"/>
    <property type="match status" value="1"/>
</dbReference>
<dbReference type="HOGENOM" id="CLU_036012_0_0_2"/>
<keyword evidence="3" id="KW-1185">Reference proteome</keyword>
<evidence type="ECO:0000259" key="1">
    <source>
        <dbReference type="Pfam" id="PF00753"/>
    </source>
</evidence>
<dbReference type="GO" id="GO:0016740">
    <property type="term" value="F:transferase activity"/>
    <property type="evidence" value="ECO:0007669"/>
    <property type="project" value="TreeGrafter"/>
</dbReference>
<accession>A0B6M8</accession>
<protein>
    <submittedName>
        <fullName evidence="2">Beta-lactamase domain protein</fullName>
    </submittedName>
</protein>
<evidence type="ECO:0000313" key="3">
    <source>
        <dbReference type="Proteomes" id="UP000000674"/>
    </source>
</evidence>
<dbReference type="Proteomes" id="UP000000674">
    <property type="component" value="Chromosome"/>
</dbReference>
<proteinExistence type="predicted"/>
<dbReference type="Gene3D" id="3.60.15.10">
    <property type="entry name" value="Ribonuclease Z/Hydroxyacylglutathione hydrolase-like"/>
    <property type="match status" value="1"/>
</dbReference>
<dbReference type="InterPro" id="IPR052926">
    <property type="entry name" value="Metallo-beta-lactamase_dom"/>
</dbReference>
<dbReference type="InterPro" id="IPR001279">
    <property type="entry name" value="Metallo-B-lactamas"/>
</dbReference>
<evidence type="ECO:0000313" key="2">
    <source>
        <dbReference type="EMBL" id="ABK14352.1"/>
    </source>
</evidence>
<organism evidence="2 3">
    <name type="scientific">Methanothrix thermoacetophila (strain DSM 6194 / JCM 14653 / NBRC 101360 / PT)</name>
    <name type="common">Methanosaeta thermophila</name>
    <dbReference type="NCBI Taxonomy" id="349307"/>
    <lineage>
        <taxon>Archaea</taxon>
        <taxon>Methanobacteriati</taxon>
        <taxon>Methanobacteriota</taxon>
        <taxon>Stenosarchaea group</taxon>
        <taxon>Methanomicrobia</taxon>
        <taxon>Methanotrichales</taxon>
        <taxon>Methanotrichaceae</taxon>
        <taxon>Methanothrix</taxon>
    </lineage>
</organism>
<dbReference type="PANTHER" id="PTHR13754:SF18">
    <property type="entry name" value="7,8-DIHYDROPTERIN-6-METHYL-4-(BETA-D-RIBOFURANOSYL)-AMINOBENZENE-5'-PHOSPHATE SYNTHASE"/>
    <property type="match status" value="1"/>
</dbReference>
<dbReference type="InterPro" id="IPR041712">
    <property type="entry name" value="DHPS-like_MBL-fold"/>
</dbReference>
<dbReference type="PANTHER" id="PTHR13754">
    <property type="entry name" value="METALLO-BETA-LACTAMASE SUPERFAMILY PROTEIN"/>
    <property type="match status" value="1"/>
</dbReference>
<dbReference type="EMBL" id="CP000477">
    <property type="protein sequence ID" value="ABK14352.1"/>
    <property type="molecule type" value="Genomic_DNA"/>
</dbReference>
<dbReference type="InterPro" id="IPR036866">
    <property type="entry name" value="RibonucZ/Hydroxyglut_hydro"/>
</dbReference>